<gene>
    <name evidence="1" type="ORF">LCI18_013365</name>
</gene>
<reference evidence="1" key="1">
    <citation type="submission" date="2021-11" db="EMBL/GenBank/DDBJ databases">
        <title>Fusarium solani-melongenae Genome sequencing and assembly.</title>
        <authorList>
            <person name="Xie S."/>
            <person name="Huang L."/>
            <person name="Zhang X."/>
        </authorList>
    </citation>
    <scope>NUCLEOTIDE SEQUENCE</scope>
    <source>
        <strain evidence="1">CRI 24-3</strain>
    </source>
</reference>
<proteinExistence type="predicted"/>
<sequence>MTEPQATAAFELQTPQPVANLKDFSLVQVATNAREALFHWLEHQPTFGQHIGSSRIDQGFAVRLTDILKPHQHLLGRNASRVAWEMSSSTGFIEAKHDFSGADANAQTIPVLHLENHDSIHDDFIQNGKLVNPGSKRSPNASLSRQNNSMNHWKVYNPAPSSRQLANNLRRIIFCSLVALGAHATSSANWRNFATMTPSSNQPSWWYLGSPSLLSAWV</sequence>
<organism evidence="1 2">
    <name type="scientific">Fusarium solani subsp. cucurbitae</name>
    <name type="common">Neocosmosporum cucurbitae</name>
    <dbReference type="NCBI Taxonomy" id="2747967"/>
    <lineage>
        <taxon>Eukaryota</taxon>
        <taxon>Fungi</taxon>
        <taxon>Dikarya</taxon>
        <taxon>Ascomycota</taxon>
        <taxon>Pezizomycotina</taxon>
        <taxon>Sordariomycetes</taxon>
        <taxon>Hypocreomycetidae</taxon>
        <taxon>Hypocreales</taxon>
        <taxon>Nectriaceae</taxon>
        <taxon>Fusarium</taxon>
        <taxon>Fusarium solani species complex</taxon>
    </lineage>
</organism>
<evidence type="ECO:0000313" key="1">
    <source>
        <dbReference type="EMBL" id="UPL02431.1"/>
    </source>
</evidence>
<accession>A0ACD3ZMW8</accession>
<dbReference type="Proteomes" id="UP000830768">
    <property type="component" value="Chromosome 11"/>
</dbReference>
<evidence type="ECO:0000313" key="2">
    <source>
        <dbReference type="Proteomes" id="UP000830768"/>
    </source>
</evidence>
<dbReference type="EMBL" id="CP090039">
    <property type="protein sequence ID" value="UPL02431.1"/>
    <property type="molecule type" value="Genomic_DNA"/>
</dbReference>
<protein>
    <submittedName>
        <fullName evidence="1">Uncharacterized protein</fullName>
    </submittedName>
</protein>
<keyword evidence="2" id="KW-1185">Reference proteome</keyword>
<name>A0ACD3ZMW8_FUSSC</name>